<evidence type="ECO:0008006" key="3">
    <source>
        <dbReference type="Google" id="ProtNLM"/>
    </source>
</evidence>
<dbReference type="CDD" id="cd22742">
    <property type="entry name" value="BUBL-like"/>
    <property type="match status" value="1"/>
</dbReference>
<reference evidence="1" key="1">
    <citation type="submission" date="2021-07" db="EMBL/GenBank/DDBJ databases">
        <authorList>
            <person name="Branca A.L. A."/>
        </authorList>
    </citation>
    <scope>NUCLEOTIDE SEQUENCE</scope>
</reference>
<keyword evidence="2" id="KW-1185">Reference proteome</keyword>
<dbReference type="InterPro" id="IPR015308">
    <property type="entry name" value="Bubble"/>
</dbReference>
<dbReference type="OrthoDB" id="4233737at2759"/>
<evidence type="ECO:0000313" key="1">
    <source>
        <dbReference type="EMBL" id="CAG8174239.1"/>
    </source>
</evidence>
<dbReference type="Gene3D" id="2.30.130.50">
    <property type="match status" value="1"/>
</dbReference>
<dbReference type="EMBL" id="CAJVOS010000038">
    <property type="protein sequence ID" value="CAG8174239.1"/>
    <property type="molecule type" value="Genomic_DNA"/>
</dbReference>
<organism evidence="1 2">
    <name type="scientific">Penicillium olsonii</name>
    <dbReference type="NCBI Taxonomy" id="99116"/>
    <lineage>
        <taxon>Eukaryota</taxon>
        <taxon>Fungi</taxon>
        <taxon>Dikarya</taxon>
        <taxon>Ascomycota</taxon>
        <taxon>Pezizomycotina</taxon>
        <taxon>Eurotiomycetes</taxon>
        <taxon>Eurotiomycetidae</taxon>
        <taxon>Eurotiales</taxon>
        <taxon>Aspergillaceae</taxon>
        <taxon>Penicillium</taxon>
    </lineage>
</organism>
<gene>
    <name evidence="1" type="ORF">POLS_LOCUS6745</name>
</gene>
<dbReference type="Pfam" id="PF09227">
    <property type="entry name" value="Bubble"/>
    <property type="match status" value="1"/>
</dbReference>
<dbReference type="SUPFAM" id="SSF103565">
    <property type="entry name" value="Bubble protein"/>
    <property type="match status" value="1"/>
</dbReference>
<dbReference type="Proteomes" id="UP001153618">
    <property type="component" value="Unassembled WGS sequence"/>
</dbReference>
<dbReference type="AlphaFoldDB" id="A0A9W4MVB8"/>
<name>A0A9W4MVB8_PENOL</name>
<evidence type="ECO:0000313" key="2">
    <source>
        <dbReference type="Proteomes" id="UP001153618"/>
    </source>
</evidence>
<dbReference type="InterPro" id="IPR036334">
    <property type="entry name" value="Bubble_sf"/>
</dbReference>
<sequence length="131" mass="13928">MNHPSSILKISSSQAIDSFSKITVYLIVPQLDFQGFTMKVTALLYTFLAATAVSAASVGERAELGTLDVCGSGYGTDQRRTNSGCQSSNGDRHFCGCDRTGVVECRGGKWTEIRDCGRNSCRGTSQGGAKC</sequence>
<proteinExistence type="predicted"/>
<comment type="caution">
    <text evidence="1">The sequence shown here is derived from an EMBL/GenBank/DDBJ whole genome shotgun (WGS) entry which is preliminary data.</text>
</comment>
<protein>
    <recommendedName>
        <fullName evidence="3">Bubble protein</fullName>
    </recommendedName>
</protein>
<accession>A0A9W4MVB8</accession>